<comment type="similarity">
    <text evidence="1">Belongs to the CapA family.</text>
</comment>
<keyword evidence="3" id="KW-0378">Hydrolase</keyword>
<evidence type="ECO:0000256" key="1">
    <source>
        <dbReference type="ARBA" id="ARBA00005662"/>
    </source>
</evidence>
<dbReference type="Proteomes" id="UP001377337">
    <property type="component" value="Chromosome"/>
</dbReference>
<dbReference type="EMBL" id="CP147407">
    <property type="protein sequence ID" value="WXB98905.1"/>
    <property type="molecule type" value="Genomic_DNA"/>
</dbReference>
<keyword evidence="4" id="KW-1185">Reference proteome</keyword>
<dbReference type="RefSeq" id="WP_338782072.1">
    <property type="nucleotide sequence ID" value="NZ_CP147407.1"/>
</dbReference>
<organism evidence="3 4">
    <name type="scientific">Metabacillus sediminis</name>
    <dbReference type="NCBI Taxonomy" id="3117746"/>
    <lineage>
        <taxon>Bacteria</taxon>
        <taxon>Bacillati</taxon>
        <taxon>Bacillota</taxon>
        <taxon>Bacilli</taxon>
        <taxon>Bacillales</taxon>
        <taxon>Bacillaceae</taxon>
        <taxon>Metabacillus</taxon>
    </lineage>
</organism>
<dbReference type="InterPro" id="IPR052169">
    <property type="entry name" value="CW_Biosynth-Accessory"/>
</dbReference>
<gene>
    <name evidence="3" type="ORF">WCV65_10625</name>
</gene>
<dbReference type="InterPro" id="IPR029052">
    <property type="entry name" value="Metallo-depent_PP-like"/>
</dbReference>
<proteinExistence type="inferred from homology"/>
<evidence type="ECO:0000313" key="4">
    <source>
        <dbReference type="Proteomes" id="UP001377337"/>
    </source>
</evidence>
<evidence type="ECO:0000259" key="2">
    <source>
        <dbReference type="SMART" id="SM00854"/>
    </source>
</evidence>
<sequence>MKKILITCLFILVCMTVSAFLLWNRKSEKPRQITKQPSNHLSIPYKPYKAEATLSAAGDFLLHSQVYTDALTGKNKYNFNPMLEEIRPFFENTDLAYINQESILGGASLGLSSYPSFNSPYEAGDALINAGIDIVNMANNHALDKGPAGIYNAIAYYEKKGLPYIGAYKNSRDSLTPRVINKNGIKFGFAGYTYGTNGIPVPSGKRFLVNLIDVEKMKRETKEIKSLSDFAIISVHWGVEYQRFPNEEQKRIAAILADAGADVVIGHHPHVLQPMEWIENENGHRTLVVYSLGNFLSGQQGEYKDIGGIVQIPFTKESTGTSVKKFVGDPEFIPTIVTSKNKKQYRVKVLKRVNPKLNHSIENHVLTPLKTNK</sequence>
<dbReference type="PANTHER" id="PTHR33393:SF12">
    <property type="entry name" value="CAPSULE BIOSYNTHESIS PROTEIN CAPA"/>
    <property type="match status" value="1"/>
</dbReference>
<name>A0ABZ2NMR5_9BACI</name>
<dbReference type="PANTHER" id="PTHR33393">
    <property type="entry name" value="POLYGLUTAMINE SYNTHESIS ACCESSORY PROTEIN RV0574C-RELATED"/>
    <property type="match status" value="1"/>
</dbReference>
<protein>
    <submittedName>
        <fullName evidence="3">CapA family protein</fullName>
        <ecNumber evidence="3">3.1.-.-</ecNumber>
    </submittedName>
</protein>
<reference evidence="3 4" key="1">
    <citation type="submission" date="2024-02" db="EMBL/GenBank/DDBJ databases">
        <title>Seven novel Bacillus-like species.</title>
        <authorList>
            <person name="Liu G."/>
        </authorList>
    </citation>
    <scope>NUCLEOTIDE SEQUENCE [LARGE SCALE GENOMIC DNA]</scope>
    <source>
        <strain evidence="3 4">FJAT-52054</strain>
    </source>
</reference>
<dbReference type="SMART" id="SM00854">
    <property type="entry name" value="PGA_cap"/>
    <property type="match status" value="1"/>
</dbReference>
<dbReference type="EC" id="3.1.-.-" evidence="3"/>
<dbReference type="CDD" id="cd07381">
    <property type="entry name" value="MPP_CapA"/>
    <property type="match status" value="1"/>
</dbReference>
<evidence type="ECO:0000313" key="3">
    <source>
        <dbReference type="EMBL" id="WXB98905.1"/>
    </source>
</evidence>
<dbReference type="Gene3D" id="3.60.21.10">
    <property type="match status" value="1"/>
</dbReference>
<accession>A0ABZ2NMR5</accession>
<dbReference type="GO" id="GO:0016787">
    <property type="term" value="F:hydrolase activity"/>
    <property type="evidence" value="ECO:0007669"/>
    <property type="project" value="UniProtKB-KW"/>
</dbReference>
<feature type="domain" description="Capsule synthesis protein CapA" evidence="2">
    <location>
        <begin position="53"/>
        <end position="299"/>
    </location>
</feature>
<dbReference type="InterPro" id="IPR019079">
    <property type="entry name" value="Capsule_synth_CapA"/>
</dbReference>
<dbReference type="Pfam" id="PF09587">
    <property type="entry name" value="PGA_cap"/>
    <property type="match status" value="1"/>
</dbReference>
<dbReference type="SUPFAM" id="SSF56300">
    <property type="entry name" value="Metallo-dependent phosphatases"/>
    <property type="match status" value="1"/>
</dbReference>